<protein>
    <submittedName>
        <fullName evidence="2">Uncharacterized protein</fullName>
    </submittedName>
</protein>
<dbReference type="Proteomes" id="UP001374584">
    <property type="component" value="Unassembled WGS sequence"/>
</dbReference>
<evidence type="ECO:0000313" key="3">
    <source>
        <dbReference type="Proteomes" id="UP001374584"/>
    </source>
</evidence>
<evidence type="ECO:0000313" key="2">
    <source>
        <dbReference type="EMBL" id="KAK7373333.1"/>
    </source>
</evidence>
<name>A0AAN9NMA5_PHACN</name>
<comment type="caution">
    <text evidence="2">The sequence shown here is derived from an EMBL/GenBank/DDBJ whole genome shotgun (WGS) entry which is preliminary data.</text>
</comment>
<accession>A0AAN9NMA5</accession>
<dbReference type="AlphaFoldDB" id="A0AAN9NMA5"/>
<dbReference type="EMBL" id="JAYMYR010000003">
    <property type="protein sequence ID" value="KAK7373333.1"/>
    <property type="molecule type" value="Genomic_DNA"/>
</dbReference>
<sequence>MDPFLSVVASAFPGREKKGRQSPKAAIPIWRNEERARQSYHRGRKSVFPSDNTHHPSYAIRSIQNLESCGDDKKRAFSCVALKKKKPKRRRSSLRFLPPAPPNYLSARPALEGKIRKARKYRGRGSSILFSSRELPDRRSIRSGLRVHFVGRNDPQSIRGFGEPKEVFRLDS</sequence>
<feature type="region of interest" description="Disordered" evidence="1">
    <location>
        <begin position="10"/>
        <end position="56"/>
    </location>
</feature>
<gene>
    <name evidence="2" type="ORF">VNO80_06736</name>
</gene>
<keyword evidence="3" id="KW-1185">Reference proteome</keyword>
<reference evidence="2 3" key="1">
    <citation type="submission" date="2024-01" db="EMBL/GenBank/DDBJ databases">
        <title>The genomes of 5 underutilized Papilionoideae crops provide insights into root nodulation and disease resistanc.</title>
        <authorList>
            <person name="Jiang F."/>
        </authorList>
    </citation>
    <scope>NUCLEOTIDE SEQUENCE [LARGE SCALE GENOMIC DNA]</scope>
    <source>
        <strain evidence="2">JINMINGXINNONG_FW02</strain>
        <tissue evidence="2">Leaves</tissue>
    </source>
</reference>
<proteinExistence type="predicted"/>
<evidence type="ECO:0000256" key="1">
    <source>
        <dbReference type="SAM" id="MobiDB-lite"/>
    </source>
</evidence>
<organism evidence="2 3">
    <name type="scientific">Phaseolus coccineus</name>
    <name type="common">Scarlet runner bean</name>
    <name type="synonym">Phaseolus multiflorus</name>
    <dbReference type="NCBI Taxonomy" id="3886"/>
    <lineage>
        <taxon>Eukaryota</taxon>
        <taxon>Viridiplantae</taxon>
        <taxon>Streptophyta</taxon>
        <taxon>Embryophyta</taxon>
        <taxon>Tracheophyta</taxon>
        <taxon>Spermatophyta</taxon>
        <taxon>Magnoliopsida</taxon>
        <taxon>eudicotyledons</taxon>
        <taxon>Gunneridae</taxon>
        <taxon>Pentapetalae</taxon>
        <taxon>rosids</taxon>
        <taxon>fabids</taxon>
        <taxon>Fabales</taxon>
        <taxon>Fabaceae</taxon>
        <taxon>Papilionoideae</taxon>
        <taxon>50 kb inversion clade</taxon>
        <taxon>NPAAA clade</taxon>
        <taxon>indigoferoid/millettioid clade</taxon>
        <taxon>Phaseoleae</taxon>
        <taxon>Phaseolus</taxon>
    </lineage>
</organism>